<reference evidence="1 2" key="1">
    <citation type="submission" date="2014-04" db="EMBL/GenBank/DDBJ databases">
        <authorList>
            <consortium name="DOE Joint Genome Institute"/>
            <person name="Kuo A."/>
            <person name="Girlanda M."/>
            <person name="Perotto S."/>
            <person name="Kohler A."/>
            <person name="Nagy L.G."/>
            <person name="Floudas D."/>
            <person name="Copeland A."/>
            <person name="Barry K.W."/>
            <person name="Cichocki N."/>
            <person name="Veneault-Fourrey C."/>
            <person name="LaButti K."/>
            <person name="Lindquist E.A."/>
            <person name="Lipzen A."/>
            <person name="Lundell T."/>
            <person name="Morin E."/>
            <person name="Murat C."/>
            <person name="Sun H."/>
            <person name="Tunlid A."/>
            <person name="Henrissat B."/>
            <person name="Grigoriev I.V."/>
            <person name="Hibbett D.S."/>
            <person name="Martin F."/>
            <person name="Nordberg H.P."/>
            <person name="Cantor M.N."/>
            <person name="Hua S.X."/>
        </authorList>
    </citation>
    <scope>NUCLEOTIDE SEQUENCE [LARGE SCALE GENOMIC DNA]</scope>
    <source>
        <strain evidence="1 2">MUT 4182</strain>
    </source>
</reference>
<reference evidence="2" key="2">
    <citation type="submission" date="2015-01" db="EMBL/GenBank/DDBJ databases">
        <title>Evolutionary Origins and Diversification of the Mycorrhizal Mutualists.</title>
        <authorList>
            <consortium name="DOE Joint Genome Institute"/>
            <consortium name="Mycorrhizal Genomics Consortium"/>
            <person name="Kohler A."/>
            <person name="Kuo A."/>
            <person name="Nagy L.G."/>
            <person name="Floudas D."/>
            <person name="Copeland A."/>
            <person name="Barry K.W."/>
            <person name="Cichocki N."/>
            <person name="Veneault-Fourrey C."/>
            <person name="LaButti K."/>
            <person name="Lindquist E.A."/>
            <person name="Lipzen A."/>
            <person name="Lundell T."/>
            <person name="Morin E."/>
            <person name="Murat C."/>
            <person name="Riley R."/>
            <person name="Ohm R."/>
            <person name="Sun H."/>
            <person name="Tunlid A."/>
            <person name="Henrissat B."/>
            <person name="Grigoriev I.V."/>
            <person name="Hibbett D.S."/>
            <person name="Martin F."/>
        </authorList>
    </citation>
    <scope>NUCLEOTIDE SEQUENCE [LARGE SCALE GENOMIC DNA]</scope>
    <source>
        <strain evidence="2">MUT 4182</strain>
    </source>
</reference>
<gene>
    <name evidence="1" type="ORF">M407DRAFT_153259</name>
</gene>
<evidence type="ECO:0000313" key="1">
    <source>
        <dbReference type="EMBL" id="KIO19004.1"/>
    </source>
</evidence>
<name>A0A0C3Q6N1_9AGAM</name>
<dbReference type="EMBL" id="KN823247">
    <property type="protein sequence ID" value="KIO19004.1"/>
    <property type="molecule type" value="Genomic_DNA"/>
</dbReference>
<dbReference type="AlphaFoldDB" id="A0A0C3Q6N1"/>
<protein>
    <submittedName>
        <fullName evidence="1">Uncharacterized protein</fullName>
    </submittedName>
</protein>
<accession>A0A0C3Q6N1</accession>
<evidence type="ECO:0000313" key="2">
    <source>
        <dbReference type="Proteomes" id="UP000054248"/>
    </source>
</evidence>
<sequence length="62" mass="7390">MTDCWKFEPKNRPLVDQCCNATKWISGEDQCLRPPKNQRLEFYSAWATCITCMVDRKRLPYC</sequence>
<keyword evidence="2" id="KW-1185">Reference proteome</keyword>
<organism evidence="1 2">
    <name type="scientific">Tulasnella calospora MUT 4182</name>
    <dbReference type="NCBI Taxonomy" id="1051891"/>
    <lineage>
        <taxon>Eukaryota</taxon>
        <taxon>Fungi</taxon>
        <taxon>Dikarya</taxon>
        <taxon>Basidiomycota</taxon>
        <taxon>Agaricomycotina</taxon>
        <taxon>Agaricomycetes</taxon>
        <taxon>Cantharellales</taxon>
        <taxon>Tulasnellaceae</taxon>
        <taxon>Tulasnella</taxon>
    </lineage>
</organism>
<proteinExistence type="predicted"/>
<dbReference type="Proteomes" id="UP000054248">
    <property type="component" value="Unassembled WGS sequence"/>
</dbReference>
<dbReference type="HOGENOM" id="CLU_2905827_0_0_1"/>